<sequence>MQGENFCKKFDEWFSTFRLSLLAYWTDGSLAESTSAEQTIS</sequence>
<organism evidence="1 2">
    <name type="scientific">Saccharococcus caldoxylosilyticus</name>
    <dbReference type="NCBI Taxonomy" id="81408"/>
    <lineage>
        <taxon>Bacteria</taxon>
        <taxon>Bacillati</taxon>
        <taxon>Bacillota</taxon>
        <taxon>Bacilli</taxon>
        <taxon>Bacillales</taxon>
        <taxon>Anoxybacillaceae</taxon>
        <taxon>Saccharococcus</taxon>
    </lineage>
</organism>
<dbReference type="Proteomes" id="UP000075455">
    <property type="component" value="Unassembled WGS sequence"/>
</dbReference>
<dbReference type="AlphaFoldDB" id="A0A150LVK3"/>
<dbReference type="EMBL" id="LQYS01000034">
    <property type="protein sequence ID" value="KYD16211.1"/>
    <property type="molecule type" value="Genomic_DNA"/>
</dbReference>
<proteinExistence type="predicted"/>
<dbReference type="PATRIC" id="fig|81408.3.peg.3103"/>
<dbReference type="GeneID" id="301195166"/>
<comment type="caution">
    <text evidence="1">The sequence shown here is derived from an EMBL/GenBank/DDBJ whole genome shotgun (WGS) entry which is preliminary data.</text>
</comment>
<name>A0A150LVK3_9BACL</name>
<accession>A0A150LVK3</accession>
<evidence type="ECO:0000313" key="1">
    <source>
        <dbReference type="EMBL" id="KYD16211.1"/>
    </source>
</evidence>
<reference evidence="1 2" key="1">
    <citation type="submission" date="2016-01" db="EMBL/GenBank/DDBJ databases">
        <title>Draft Genome Sequences of Seven Thermophilic Sporeformers Isolated from Foods.</title>
        <authorList>
            <person name="Berendsen E.M."/>
            <person name="Wells-Bennik M.H."/>
            <person name="Krawcyk A.O."/>
            <person name="De Jong A."/>
            <person name="Holsappel S."/>
            <person name="Eijlander R.T."/>
            <person name="Kuipers O.P."/>
        </authorList>
    </citation>
    <scope>NUCLEOTIDE SEQUENCE [LARGE SCALE GENOMIC DNA]</scope>
    <source>
        <strain evidence="1 2">B4119</strain>
    </source>
</reference>
<evidence type="ECO:0000313" key="2">
    <source>
        <dbReference type="Proteomes" id="UP000075455"/>
    </source>
</evidence>
<dbReference type="STRING" id="81408.B4119_2347"/>
<gene>
    <name evidence="1" type="ORF">B4119_2347</name>
</gene>
<protein>
    <submittedName>
        <fullName evidence="1">Uncharacterized protein</fullName>
    </submittedName>
</protein>
<dbReference type="RefSeq" id="WP_017437629.1">
    <property type="nucleotide sequence ID" value="NZ_AP025625.1"/>
</dbReference>